<dbReference type="EMBL" id="CADCTC010000298">
    <property type="protein sequence ID" value="CAA9301887.1"/>
    <property type="molecule type" value="Genomic_DNA"/>
</dbReference>
<accession>A0A6J4KC56</accession>
<proteinExistence type="predicted"/>
<evidence type="ECO:0000259" key="1">
    <source>
        <dbReference type="Pfam" id="PF02698"/>
    </source>
</evidence>
<dbReference type="AlphaFoldDB" id="A0A6J4KC56"/>
<organism evidence="2">
    <name type="scientific">uncultured Chloroflexota bacterium</name>
    <dbReference type="NCBI Taxonomy" id="166587"/>
    <lineage>
        <taxon>Bacteria</taxon>
        <taxon>Bacillati</taxon>
        <taxon>Chloroflexota</taxon>
        <taxon>environmental samples</taxon>
    </lineage>
</organism>
<gene>
    <name evidence="2" type="ORF">AVDCRST_MAG77-5730</name>
</gene>
<protein>
    <recommendedName>
        <fullName evidence="1">DUF218 domain-containing protein</fullName>
    </recommendedName>
</protein>
<dbReference type="Gene3D" id="3.40.50.620">
    <property type="entry name" value="HUPs"/>
    <property type="match status" value="1"/>
</dbReference>
<reference evidence="2" key="1">
    <citation type="submission" date="2020-02" db="EMBL/GenBank/DDBJ databases">
        <authorList>
            <person name="Meier V. D."/>
        </authorList>
    </citation>
    <scope>NUCLEOTIDE SEQUENCE</scope>
    <source>
        <strain evidence="2">AVDCRST_MAG77</strain>
    </source>
</reference>
<dbReference type="InterPro" id="IPR014729">
    <property type="entry name" value="Rossmann-like_a/b/a_fold"/>
</dbReference>
<dbReference type="PANTHER" id="PTHR30336:SF20">
    <property type="entry name" value="DUF218 DOMAIN-CONTAINING PROTEIN"/>
    <property type="match status" value="1"/>
</dbReference>
<dbReference type="CDD" id="cd06259">
    <property type="entry name" value="YdcF-like"/>
    <property type="match status" value="1"/>
</dbReference>
<evidence type="ECO:0000313" key="2">
    <source>
        <dbReference type="EMBL" id="CAA9301887.1"/>
    </source>
</evidence>
<dbReference type="Pfam" id="PF02698">
    <property type="entry name" value="DUF218"/>
    <property type="match status" value="1"/>
</dbReference>
<dbReference type="GO" id="GO:0005886">
    <property type="term" value="C:plasma membrane"/>
    <property type="evidence" value="ECO:0007669"/>
    <property type="project" value="TreeGrafter"/>
</dbReference>
<name>A0A6J4KC56_9CHLR</name>
<feature type="domain" description="DUF218" evidence="1">
    <location>
        <begin position="56"/>
        <end position="185"/>
    </location>
</feature>
<dbReference type="InterPro" id="IPR051599">
    <property type="entry name" value="Cell_Envelope_Assoc"/>
</dbReference>
<sequence>MLALPRLARCSLIEAVRALSNVLLALALVAGVLAAARGVYTAVERQATRDETRPADVIVVLGSGVRPDGRASSSLRARTLHAIALYKAGHAPALFLTGGVGRFGPSEASVMRDLALAAGVPESALVLDETATSTQQSVDNAARVARVRGWRTVLVVSEPFHMLRARRMARDAGLDAYASPAVDSPLHRIERLRRWYTLRETGALFWYFTAGQLGRIQRD</sequence>
<dbReference type="PANTHER" id="PTHR30336">
    <property type="entry name" value="INNER MEMBRANE PROTEIN, PROBABLE PERMEASE"/>
    <property type="match status" value="1"/>
</dbReference>
<dbReference type="InterPro" id="IPR003848">
    <property type="entry name" value="DUF218"/>
</dbReference>